<evidence type="ECO:0000313" key="3">
    <source>
        <dbReference type="Proteomes" id="UP000028999"/>
    </source>
</evidence>
<reference evidence="2 3" key="1">
    <citation type="journal article" date="2014" name="Science">
        <title>Plant genetics. Early allopolyploid evolution in the post-Neolithic Brassica napus oilseed genome.</title>
        <authorList>
            <person name="Chalhoub B."/>
            <person name="Denoeud F."/>
            <person name="Liu S."/>
            <person name="Parkin I.A."/>
            <person name="Tang H."/>
            <person name="Wang X."/>
            <person name="Chiquet J."/>
            <person name="Belcram H."/>
            <person name="Tong C."/>
            <person name="Samans B."/>
            <person name="Correa M."/>
            <person name="Da Silva C."/>
            <person name="Just J."/>
            <person name="Falentin C."/>
            <person name="Koh C.S."/>
            <person name="Le Clainche I."/>
            <person name="Bernard M."/>
            <person name="Bento P."/>
            <person name="Noel B."/>
            <person name="Labadie K."/>
            <person name="Alberti A."/>
            <person name="Charles M."/>
            <person name="Arnaud D."/>
            <person name="Guo H."/>
            <person name="Daviaud C."/>
            <person name="Alamery S."/>
            <person name="Jabbari K."/>
            <person name="Zhao M."/>
            <person name="Edger P.P."/>
            <person name="Chelaifa H."/>
            <person name="Tack D."/>
            <person name="Lassalle G."/>
            <person name="Mestiri I."/>
            <person name="Schnel N."/>
            <person name="Le Paslier M.C."/>
            <person name="Fan G."/>
            <person name="Renault V."/>
            <person name="Bayer P.E."/>
            <person name="Golicz A.A."/>
            <person name="Manoli S."/>
            <person name="Lee T.H."/>
            <person name="Thi V.H."/>
            <person name="Chalabi S."/>
            <person name="Hu Q."/>
            <person name="Fan C."/>
            <person name="Tollenaere R."/>
            <person name="Lu Y."/>
            <person name="Battail C."/>
            <person name="Shen J."/>
            <person name="Sidebottom C.H."/>
            <person name="Wang X."/>
            <person name="Canaguier A."/>
            <person name="Chauveau A."/>
            <person name="Berard A."/>
            <person name="Deniot G."/>
            <person name="Guan M."/>
            <person name="Liu Z."/>
            <person name="Sun F."/>
            <person name="Lim Y.P."/>
            <person name="Lyons E."/>
            <person name="Town C.D."/>
            <person name="Bancroft I."/>
            <person name="Wang X."/>
            <person name="Meng J."/>
            <person name="Ma J."/>
            <person name="Pires J.C."/>
            <person name="King G.J."/>
            <person name="Brunel D."/>
            <person name="Delourme R."/>
            <person name="Renard M."/>
            <person name="Aury J.M."/>
            <person name="Adams K.L."/>
            <person name="Batley J."/>
            <person name="Snowdon R.J."/>
            <person name="Tost J."/>
            <person name="Edwards D."/>
            <person name="Zhou Y."/>
            <person name="Hua W."/>
            <person name="Sharpe A.G."/>
            <person name="Paterson A.H."/>
            <person name="Guan C."/>
            <person name="Wincker P."/>
        </authorList>
    </citation>
    <scope>NUCLEOTIDE SEQUENCE [LARGE SCALE GENOMIC DNA]</scope>
    <source>
        <strain evidence="3">cv. Darmor-bzh</strain>
    </source>
</reference>
<accession>A0A078IG62</accession>
<protein>
    <submittedName>
        <fullName evidence="2">BnaC09g51350D protein</fullName>
    </submittedName>
</protein>
<dbReference type="PaxDb" id="3708-A0A078IG62"/>
<keyword evidence="3" id="KW-1185">Reference proteome</keyword>
<proteinExistence type="predicted"/>
<dbReference type="AlphaFoldDB" id="A0A078IG62"/>
<evidence type="ECO:0000256" key="1">
    <source>
        <dbReference type="SAM" id="MobiDB-lite"/>
    </source>
</evidence>
<feature type="non-terminal residue" evidence="2">
    <location>
        <position position="27"/>
    </location>
</feature>
<gene>
    <name evidence="2" type="primary">BnaC09g51350D</name>
    <name evidence="2" type="ORF">GSBRNA2T00094048001</name>
</gene>
<sequence length="27" mass="3041">MSDKVGDYSKVPSSEHKVFTLMGREGR</sequence>
<feature type="region of interest" description="Disordered" evidence="1">
    <location>
        <begin position="1"/>
        <end position="27"/>
    </location>
</feature>
<evidence type="ECO:0000313" key="2">
    <source>
        <dbReference type="EMBL" id="CDY49895.1"/>
    </source>
</evidence>
<dbReference type="Gramene" id="CDY49895">
    <property type="protein sequence ID" value="CDY49895"/>
    <property type="gene ID" value="GSBRNA2T00094048001"/>
</dbReference>
<dbReference type="Proteomes" id="UP000028999">
    <property type="component" value="Unassembled WGS sequence"/>
</dbReference>
<organism evidence="2 3">
    <name type="scientific">Brassica napus</name>
    <name type="common">Rape</name>
    <dbReference type="NCBI Taxonomy" id="3708"/>
    <lineage>
        <taxon>Eukaryota</taxon>
        <taxon>Viridiplantae</taxon>
        <taxon>Streptophyta</taxon>
        <taxon>Embryophyta</taxon>
        <taxon>Tracheophyta</taxon>
        <taxon>Spermatophyta</taxon>
        <taxon>Magnoliopsida</taxon>
        <taxon>eudicotyledons</taxon>
        <taxon>Gunneridae</taxon>
        <taxon>Pentapetalae</taxon>
        <taxon>rosids</taxon>
        <taxon>malvids</taxon>
        <taxon>Brassicales</taxon>
        <taxon>Brassicaceae</taxon>
        <taxon>Brassiceae</taxon>
        <taxon>Brassica</taxon>
    </lineage>
</organism>
<dbReference type="EMBL" id="LK032866">
    <property type="protein sequence ID" value="CDY49895.1"/>
    <property type="molecule type" value="Genomic_DNA"/>
</dbReference>
<name>A0A078IG62_BRANA</name>